<evidence type="ECO:0000313" key="1">
    <source>
        <dbReference type="EMBL" id="OIJ16503.1"/>
    </source>
</evidence>
<dbReference type="STRING" id="472963.BKP45_21080"/>
<organism evidence="1 2">
    <name type="scientific">Anaerobacillus alkalidiazotrophicus</name>
    <dbReference type="NCBI Taxonomy" id="472963"/>
    <lineage>
        <taxon>Bacteria</taxon>
        <taxon>Bacillati</taxon>
        <taxon>Bacillota</taxon>
        <taxon>Bacilli</taxon>
        <taxon>Bacillales</taxon>
        <taxon>Bacillaceae</taxon>
        <taxon>Anaerobacillus</taxon>
    </lineage>
</organism>
<evidence type="ECO:0000313" key="2">
    <source>
        <dbReference type="Proteomes" id="UP000180057"/>
    </source>
</evidence>
<keyword evidence="2" id="KW-1185">Reference proteome</keyword>
<dbReference type="RefSeq" id="WP_071391123.1">
    <property type="nucleotide sequence ID" value="NZ_MLQS01000035.1"/>
</dbReference>
<dbReference type="OrthoDB" id="9902871at2"/>
<sequence>MCVLEAVLTYYPNSAGERKSQIIIGKTENIRMLRLLRDHIISEAKDEIVMWETIDQGVATDCKADLQKLISILSMLIPEVDLQPELKSIKGGKSEDYS</sequence>
<gene>
    <name evidence="1" type="ORF">BKP45_21080</name>
</gene>
<dbReference type="Proteomes" id="UP000180057">
    <property type="component" value="Unassembled WGS sequence"/>
</dbReference>
<proteinExistence type="predicted"/>
<reference evidence="1 2" key="1">
    <citation type="submission" date="2016-10" db="EMBL/GenBank/DDBJ databases">
        <title>Draft genome sequences of four alkaliphilic bacteria belonging to the Anaerobacillus genus.</title>
        <authorList>
            <person name="Bassil N.M."/>
            <person name="Lloyd J.R."/>
        </authorList>
    </citation>
    <scope>NUCLEOTIDE SEQUENCE [LARGE SCALE GENOMIC DNA]</scope>
    <source>
        <strain evidence="1 2">DSM 22531</strain>
    </source>
</reference>
<protein>
    <submittedName>
        <fullName evidence="1">Uncharacterized protein</fullName>
    </submittedName>
</protein>
<dbReference type="AlphaFoldDB" id="A0A1S2LWG5"/>
<name>A0A1S2LWG5_9BACI</name>
<dbReference type="EMBL" id="MLQS01000035">
    <property type="protein sequence ID" value="OIJ16503.1"/>
    <property type="molecule type" value="Genomic_DNA"/>
</dbReference>
<accession>A0A1S2LWG5</accession>
<comment type="caution">
    <text evidence="1">The sequence shown here is derived from an EMBL/GenBank/DDBJ whole genome shotgun (WGS) entry which is preliminary data.</text>
</comment>